<dbReference type="PROSITE" id="PS51482">
    <property type="entry name" value="DEGV"/>
    <property type="match status" value="1"/>
</dbReference>
<dbReference type="InterPro" id="IPR050270">
    <property type="entry name" value="DegV_domain_contain"/>
</dbReference>
<evidence type="ECO:0000256" key="1">
    <source>
        <dbReference type="ARBA" id="ARBA00023121"/>
    </source>
</evidence>
<evidence type="ECO:0000313" key="2">
    <source>
        <dbReference type="EMBL" id="MTL94300.1"/>
    </source>
</evidence>
<dbReference type="InterPro" id="IPR043168">
    <property type="entry name" value="DegV_C"/>
</dbReference>
<dbReference type="AlphaFoldDB" id="A0A6G2CN65"/>
<protein>
    <submittedName>
        <fullName evidence="2">DegV family EDD domain-containing protein</fullName>
    </submittedName>
</protein>
<accession>A0A6G2CN65</accession>
<dbReference type="GO" id="GO:0008289">
    <property type="term" value="F:lipid binding"/>
    <property type="evidence" value="ECO:0007669"/>
    <property type="project" value="UniProtKB-KW"/>
</dbReference>
<dbReference type="PANTHER" id="PTHR33434">
    <property type="entry name" value="DEGV DOMAIN-CONTAINING PROTEIN DR_1986-RELATED"/>
    <property type="match status" value="1"/>
</dbReference>
<dbReference type="Pfam" id="PF02645">
    <property type="entry name" value="DegV"/>
    <property type="match status" value="1"/>
</dbReference>
<keyword evidence="1" id="KW-0446">Lipid-binding</keyword>
<gene>
    <name evidence="2" type="ORF">GMA64_07150</name>
</gene>
<dbReference type="RefSeq" id="WP_129821375.1">
    <property type="nucleotide sequence ID" value="NZ_RCYV01000005.1"/>
</dbReference>
<organism evidence="2">
    <name type="scientific">Turicibacter sanguinis</name>
    <dbReference type="NCBI Taxonomy" id="154288"/>
    <lineage>
        <taxon>Bacteria</taxon>
        <taxon>Bacillati</taxon>
        <taxon>Bacillota</taxon>
        <taxon>Erysipelotrichia</taxon>
        <taxon>Erysipelotrichales</taxon>
        <taxon>Turicibacteraceae</taxon>
        <taxon>Turicibacter</taxon>
    </lineage>
</organism>
<proteinExistence type="predicted"/>
<dbReference type="InterPro" id="IPR003797">
    <property type="entry name" value="DegV"/>
</dbReference>
<sequence>MSIKVITDSTSYIPKEIQEDLDLSIVSLNIIVKGTSERELDVNLDQFYSHLKELNEIPTSSQPTPDEMLETFESLVRNGHDIFGVFLSSEMSGTFSNAHMIRDLVLEKYPTANIQLFDSMTNCMQMGYIAIEAAKAAKAGASMDEVIEVATQVKEHSRFLFTPETLDYLKKGGRIGGASALLGNIFQIKPILTVKDGKTTVYTKVRTKKKAIQTFIDKFKEDLTSRELGGVIVHHINNEEDGFLLAQKLEEELKQPVGLQSIGPVIGCHVGPGSIGIAYYTK</sequence>
<reference evidence="2" key="1">
    <citation type="journal article" date="2019" name="Nat. Med.">
        <title>A library of human gut bacterial isolates paired with longitudinal multiomics data enables mechanistic microbiome research.</title>
        <authorList>
            <person name="Poyet M."/>
            <person name="Groussin M."/>
            <person name="Gibbons S.M."/>
            <person name="Avila-Pacheco J."/>
            <person name="Jiang X."/>
            <person name="Kearney S.M."/>
            <person name="Perrotta A.R."/>
            <person name="Berdy B."/>
            <person name="Zhao S."/>
            <person name="Lieberman T.D."/>
            <person name="Swanson P.K."/>
            <person name="Smith M."/>
            <person name="Roesemann S."/>
            <person name="Alexander J.E."/>
            <person name="Rich S.A."/>
            <person name="Livny J."/>
            <person name="Vlamakis H."/>
            <person name="Clish C."/>
            <person name="Bullock K."/>
            <person name="Deik A."/>
            <person name="Scott J."/>
            <person name="Pierce K.A."/>
            <person name="Xavier R.J."/>
            <person name="Alm E.J."/>
        </authorList>
    </citation>
    <scope>NUCLEOTIDE SEQUENCE</scope>
    <source>
        <strain evidence="2">BIOML-A179</strain>
    </source>
</reference>
<comment type="caution">
    <text evidence="2">The sequence shown here is derived from an EMBL/GenBank/DDBJ whole genome shotgun (WGS) entry which is preliminary data.</text>
</comment>
<dbReference type="Gene3D" id="3.30.1180.10">
    <property type="match status" value="1"/>
</dbReference>
<dbReference type="Gene3D" id="3.40.50.10170">
    <property type="match status" value="1"/>
</dbReference>
<name>A0A6G2CN65_9FIRM</name>
<dbReference type="EMBL" id="WMQV01000013">
    <property type="protein sequence ID" value="MTL94300.1"/>
    <property type="molecule type" value="Genomic_DNA"/>
</dbReference>
<dbReference type="NCBIfam" id="TIGR00762">
    <property type="entry name" value="DegV"/>
    <property type="match status" value="1"/>
</dbReference>
<dbReference type="PANTHER" id="PTHR33434:SF2">
    <property type="entry name" value="FATTY ACID-BINDING PROTEIN TM_1468"/>
    <property type="match status" value="1"/>
</dbReference>
<dbReference type="SUPFAM" id="SSF82549">
    <property type="entry name" value="DAK1/DegV-like"/>
    <property type="match status" value="1"/>
</dbReference>